<sequence>MYGIPLHRRRNIGNLRNTLDVVTVKWLWINEQRKNIFKFIQLNRVELITLHLMDFEERHLCELFKITTQAANYIEVLENKDTSTPGIEFWTDLERELHNESVHVHGMV</sequence>
<reference evidence="1" key="2">
    <citation type="submission" date="2022-06" db="UniProtKB">
        <authorList>
            <consortium name="EnsemblMetazoa"/>
        </authorList>
    </citation>
    <scope>IDENTIFICATION</scope>
    <source>
        <strain evidence="1">PS312</strain>
    </source>
</reference>
<accession>A0A8R1Z213</accession>
<evidence type="ECO:0000313" key="1">
    <source>
        <dbReference type="EnsemblMetazoa" id="PPA42820.1"/>
    </source>
</evidence>
<organism evidence="1 2">
    <name type="scientific">Pristionchus pacificus</name>
    <name type="common">Parasitic nematode worm</name>
    <dbReference type="NCBI Taxonomy" id="54126"/>
    <lineage>
        <taxon>Eukaryota</taxon>
        <taxon>Metazoa</taxon>
        <taxon>Ecdysozoa</taxon>
        <taxon>Nematoda</taxon>
        <taxon>Chromadorea</taxon>
        <taxon>Rhabditida</taxon>
        <taxon>Rhabditina</taxon>
        <taxon>Diplogasteromorpha</taxon>
        <taxon>Diplogasteroidea</taxon>
        <taxon>Neodiplogasteridae</taxon>
        <taxon>Pristionchus</taxon>
    </lineage>
</organism>
<evidence type="ECO:0000313" key="2">
    <source>
        <dbReference type="Proteomes" id="UP000005239"/>
    </source>
</evidence>
<dbReference type="AlphaFoldDB" id="A0A2A6BHI2"/>
<proteinExistence type="predicted"/>
<accession>A0A2A6BHI2</accession>
<gene>
    <name evidence="1" type="primary">WBGene00281189</name>
</gene>
<dbReference type="EnsemblMetazoa" id="PPA42820.1">
    <property type="protein sequence ID" value="PPA42820.1"/>
    <property type="gene ID" value="WBGene00281189"/>
</dbReference>
<dbReference type="Proteomes" id="UP000005239">
    <property type="component" value="Unassembled WGS sequence"/>
</dbReference>
<name>A0A2A6BHI2_PRIPA</name>
<reference evidence="2" key="1">
    <citation type="journal article" date="2008" name="Nat. Genet.">
        <title>The Pristionchus pacificus genome provides a unique perspective on nematode lifestyle and parasitism.</title>
        <authorList>
            <person name="Dieterich C."/>
            <person name="Clifton S.W."/>
            <person name="Schuster L.N."/>
            <person name="Chinwalla A."/>
            <person name="Delehaunty K."/>
            <person name="Dinkelacker I."/>
            <person name="Fulton L."/>
            <person name="Fulton R."/>
            <person name="Godfrey J."/>
            <person name="Minx P."/>
            <person name="Mitreva M."/>
            <person name="Roeseler W."/>
            <person name="Tian H."/>
            <person name="Witte H."/>
            <person name="Yang S.P."/>
            <person name="Wilson R.K."/>
            <person name="Sommer R.J."/>
        </authorList>
    </citation>
    <scope>NUCLEOTIDE SEQUENCE [LARGE SCALE GENOMIC DNA]</scope>
    <source>
        <strain evidence="2">PS312</strain>
    </source>
</reference>
<keyword evidence="2" id="KW-1185">Reference proteome</keyword>
<protein>
    <submittedName>
        <fullName evidence="1">Uncharacterized protein</fullName>
    </submittedName>
</protein>